<reference evidence="2 3" key="1">
    <citation type="journal article" date="2016" name="Nat. Commun.">
        <title>Thousands of microbial genomes shed light on interconnected biogeochemical processes in an aquifer system.</title>
        <authorList>
            <person name="Anantharaman K."/>
            <person name="Brown C.T."/>
            <person name="Hug L.A."/>
            <person name="Sharon I."/>
            <person name="Castelle C.J."/>
            <person name="Probst A.J."/>
            <person name="Thomas B.C."/>
            <person name="Singh A."/>
            <person name="Wilkins M.J."/>
            <person name="Karaoz U."/>
            <person name="Brodie E.L."/>
            <person name="Williams K.H."/>
            <person name="Hubbard S.S."/>
            <person name="Banfield J.F."/>
        </authorList>
    </citation>
    <scope>NUCLEOTIDE SEQUENCE [LARGE SCALE GENOMIC DNA]</scope>
</reference>
<gene>
    <name evidence="2" type="ORF">A3F83_04855</name>
</gene>
<comment type="caution">
    <text evidence="2">The sequence shown here is derived from an EMBL/GenBank/DDBJ whole genome shotgun (WGS) entry which is preliminary data.</text>
</comment>
<evidence type="ECO:0000259" key="1">
    <source>
        <dbReference type="PROSITE" id="PS51832"/>
    </source>
</evidence>
<dbReference type="PANTHER" id="PTHR43155:SF2">
    <property type="entry name" value="CYCLIC DI-GMP PHOSPHODIESTERASE PA4108"/>
    <property type="match status" value="1"/>
</dbReference>
<dbReference type="CDD" id="cd00077">
    <property type="entry name" value="HDc"/>
    <property type="match status" value="1"/>
</dbReference>
<dbReference type="NCBIfam" id="TIGR00277">
    <property type="entry name" value="HDIG"/>
    <property type="match status" value="1"/>
</dbReference>
<dbReference type="InterPro" id="IPR006675">
    <property type="entry name" value="HDIG_dom"/>
</dbReference>
<evidence type="ECO:0000313" key="3">
    <source>
        <dbReference type="Proteomes" id="UP000179129"/>
    </source>
</evidence>
<dbReference type="InterPro" id="IPR037522">
    <property type="entry name" value="HD_GYP_dom"/>
</dbReference>
<dbReference type="SMART" id="SM00471">
    <property type="entry name" value="HDc"/>
    <property type="match status" value="1"/>
</dbReference>
<dbReference type="PROSITE" id="PS51832">
    <property type="entry name" value="HD_GYP"/>
    <property type="match status" value="1"/>
</dbReference>
<dbReference type="InterPro" id="IPR003607">
    <property type="entry name" value="HD/PDEase_dom"/>
</dbReference>
<dbReference type="PANTHER" id="PTHR43155">
    <property type="entry name" value="CYCLIC DI-GMP PHOSPHODIESTERASE PA4108-RELATED"/>
    <property type="match status" value="1"/>
</dbReference>
<name>A0A1F5YZJ8_9BACT</name>
<accession>A0A1F5YZJ8</accession>
<dbReference type="STRING" id="1817867.A3F83_04855"/>
<feature type="domain" description="HD-GYP" evidence="1">
    <location>
        <begin position="229"/>
        <end position="419"/>
    </location>
</feature>
<dbReference type="Pfam" id="PF13487">
    <property type="entry name" value="HD_5"/>
    <property type="match status" value="1"/>
</dbReference>
<evidence type="ECO:0000313" key="2">
    <source>
        <dbReference type="EMBL" id="OGG05640.1"/>
    </source>
</evidence>
<sequence>MEKDYLPVPLRNIQVNSYPDFDLYLKQADNFVLYRKASYRFSQEHLDNLIDSRVDLLYLERRDLKRFENYCKKIHAESAEDEEARPITHPVEVAHYHDIMENYFAVNGSLLLSGLELEFPVFCRRQNRTRLFPEFEQNPEGPWHLDENVSHCNKEVMIKMEDLGKYQALLQKLFEGGGGGAPENGKRVRQKAIILKELSKIMIQEMLADPRSGEKIKNLRNMVNTTVDFIMENESSFYTLMRIHAFDFYTYVHSLNVCTLCVGLGSAIGLFRSPDLELLALGGSLHDIGKSQLDPKLINKPEELNESEYEVVKTHVNRGVELLKDNPDLPDEVLSIVSQHHERLSGNGYPNGLKGDEISLYGQISSIVDVYDALTTDRPYRKALSPFDALKIIAKTEDDFEQTLMKKFILMLGSQIVST</sequence>
<protein>
    <recommendedName>
        <fullName evidence="1">HD-GYP domain-containing protein</fullName>
    </recommendedName>
</protein>
<dbReference type="Gene3D" id="1.10.3210.10">
    <property type="entry name" value="Hypothetical protein af1432"/>
    <property type="match status" value="2"/>
</dbReference>
<proteinExistence type="predicted"/>
<organism evidence="2 3">
    <name type="scientific">Candidatus Glassbacteria bacterium RIFCSPLOWO2_12_FULL_58_11</name>
    <dbReference type="NCBI Taxonomy" id="1817867"/>
    <lineage>
        <taxon>Bacteria</taxon>
        <taxon>Candidatus Glassiibacteriota</taxon>
    </lineage>
</organism>
<dbReference type="Proteomes" id="UP000179129">
    <property type="component" value="Unassembled WGS sequence"/>
</dbReference>
<dbReference type="AlphaFoldDB" id="A0A1F5YZJ8"/>
<dbReference type="EMBL" id="MFIX01000041">
    <property type="protein sequence ID" value="OGG05640.1"/>
    <property type="molecule type" value="Genomic_DNA"/>
</dbReference>
<dbReference type="SUPFAM" id="SSF109604">
    <property type="entry name" value="HD-domain/PDEase-like"/>
    <property type="match status" value="1"/>
</dbReference>